<accession>A0A7W6D8Z6</accession>
<keyword evidence="2" id="KW-1185">Reference proteome</keyword>
<dbReference type="Proteomes" id="UP000574761">
    <property type="component" value="Unassembled WGS sequence"/>
</dbReference>
<dbReference type="RefSeq" id="WP_183807167.1">
    <property type="nucleotide sequence ID" value="NZ_JACIEE010000009.1"/>
</dbReference>
<gene>
    <name evidence="1" type="ORF">GGQ64_004142</name>
</gene>
<reference evidence="1 2" key="1">
    <citation type="submission" date="2020-08" db="EMBL/GenBank/DDBJ databases">
        <title>Genomic Encyclopedia of Type Strains, Phase IV (KMG-IV): sequencing the most valuable type-strain genomes for metagenomic binning, comparative biology and taxonomic classification.</title>
        <authorList>
            <person name="Goeker M."/>
        </authorList>
    </citation>
    <scope>NUCLEOTIDE SEQUENCE [LARGE SCALE GENOMIC DNA]</scope>
    <source>
        <strain evidence="1 2">DSM 100211</strain>
    </source>
</reference>
<dbReference type="EMBL" id="JACIEE010000009">
    <property type="protein sequence ID" value="MBB3978906.1"/>
    <property type="molecule type" value="Genomic_DNA"/>
</dbReference>
<sequence length="70" mass="8196">MACPELARDEYTIRQPLPAPFDWWVRTIVEALLPSLSTRVPRLDIDDLPDHLKRDLGFLDGRDRYCDEGR</sequence>
<evidence type="ECO:0000313" key="2">
    <source>
        <dbReference type="Proteomes" id="UP000574761"/>
    </source>
</evidence>
<comment type="caution">
    <text evidence="1">The sequence shown here is derived from an EMBL/GenBank/DDBJ whole genome shotgun (WGS) entry which is preliminary data.</text>
</comment>
<proteinExistence type="predicted"/>
<protein>
    <submittedName>
        <fullName evidence="1">Uncharacterized protein</fullName>
    </submittedName>
</protein>
<dbReference type="AlphaFoldDB" id="A0A7W6D8Z6"/>
<name>A0A7W6D8Z6_9HYPH</name>
<evidence type="ECO:0000313" key="1">
    <source>
        <dbReference type="EMBL" id="MBB3978906.1"/>
    </source>
</evidence>
<organism evidence="1 2">
    <name type="scientific">Mycoplana azooxidifex</name>
    <dbReference type="NCBI Taxonomy" id="1636188"/>
    <lineage>
        <taxon>Bacteria</taxon>
        <taxon>Pseudomonadati</taxon>
        <taxon>Pseudomonadota</taxon>
        <taxon>Alphaproteobacteria</taxon>
        <taxon>Hyphomicrobiales</taxon>
        <taxon>Rhizobiaceae</taxon>
        <taxon>Mycoplana</taxon>
    </lineage>
</organism>